<accession>A0ABY2D1G7</accession>
<feature type="non-terminal residue" evidence="2">
    <location>
        <position position="1"/>
    </location>
</feature>
<dbReference type="InterPro" id="IPR029016">
    <property type="entry name" value="GAF-like_dom_sf"/>
</dbReference>
<feature type="non-terminal residue" evidence="2">
    <location>
        <position position="76"/>
    </location>
</feature>
<gene>
    <name evidence="2" type="ORF">E0702_18460</name>
</gene>
<organism evidence="2 3">
    <name type="scientific">Halomonas marinisediminis</name>
    <dbReference type="NCBI Taxonomy" id="2546095"/>
    <lineage>
        <taxon>Bacteria</taxon>
        <taxon>Pseudomonadati</taxon>
        <taxon>Pseudomonadota</taxon>
        <taxon>Gammaproteobacteria</taxon>
        <taxon>Oceanospirillales</taxon>
        <taxon>Halomonadaceae</taxon>
        <taxon>Halomonas</taxon>
    </lineage>
</organism>
<dbReference type="RefSeq" id="WP_132045932.1">
    <property type="nucleotide sequence ID" value="NZ_SLTR01000769.1"/>
</dbReference>
<sequence length="76" mass="8564">CSYLQGKDLISVLCLPIVRQNKISGVLYLENTHTADAFQLDRVQTLKIIASQAAISLENAQMYQDLQDLNKNLEQL</sequence>
<name>A0ABY2D1G7_9GAMM</name>
<comment type="caution">
    <text evidence="2">The sequence shown here is derived from an EMBL/GenBank/DDBJ whole genome shotgun (WGS) entry which is preliminary data.</text>
</comment>
<dbReference type="EMBL" id="SLTR01000769">
    <property type="protein sequence ID" value="TDA72186.1"/>
    <property type="molecule type" value="Genomic_DNA"/>
</dbReference>
<dbReference type="Pfam" id="PF01590">
    <property type="entry name" value="GAF"/>
    <property type="match status" value="1"/>
</dbReference>
<evidence type="ECO:0000259" key="1">
    <source>
        <dbReference type="Pfam" id="PF01590"/>
    </source>
</evidence>
<feature type="domain" description="GAF" evidence="1">
    <location>
        <begin position="2"/>
        <end position="57"/>
    </location>
</feature>
<dbReference type="Gene3D" id="3.30.450.40">
    <property type="match status" value="1"/>
</dbReference>
<keyword evidence="3" id="KW-1185">Reference proteome</keyword>
<reference evidence="2 3" key="1">
    <citation type="submission" date="2019-03" db="EMBL/GenBank/DDBJ databases">
        <title>Halomonas marinisediminis sp. nov., a moderately halophilic bacterium isolated from the Bohai Gulf.</title>
        <authorList>
            <person name="Ji X."/>
        </authorList>
    </citation>
    <scope>NUCLEOTIDE SEQUENCE [LARGE SCALE GENOMIC DNA]</scope>
    <source>
        <strain evidence="2 3">204</strain>
    </source>
</reference>
<evidence type="ECO:0000313" key="2">
    <source>
        <dbReference type="EMBL" id="TDA72186.1"/>
    </source>
</evidence>
<proteinExistence type="predicted"/>
<protein>
    <submittedName>
        <fullName evidence="2">GAF domain-containing protein</fullName>
    </submittedName>
</protein>
<evidence type="ECO:0000313" key="3">
    <source>
        <dbReference type="Proteomes" id="UP000294823"/>
    </source>
</evidence>
<dbReference type="SUPFAM" id="SSF55781">
    <property type="entry name" value="GAF domain-like"/>
    <property type="match status" value="1"/>
</dbReference>
<dbReference type="InterPro" id="IPR003018">
    <property type="entry name" value="GAF"/>
</dbReference>
<dbReference type="Proteomes" id="UP000294823">
    <property type="component" value="Unassembled WGS sequence"/>
</dbReference>